<feature type="compositionally biased region" description="Low complexity" evidence="7">
    <location>
        <begin position="11"/>
        <end position="20"/>
    </location>
</feature>
<evidence type="ECO:0000313" key="11">
    <source>
        <dbReference type="Proteomes" id="UP000217507"/>
    </source>
</evidence>
<dbReference type="Pfam" id="PF25917">
    <property type="entry name" value="BSH_RND"/>
    <property type="match status" value="1"/>
</dbReference>
<dbReference type="PRINTS" id="PR01490">
    <property type="entry name" value="RTXTOXIND"/>
</dbReference>
<evidence type="ECO:0000313" key="10">
    <source>
        <dbReference type="EMBL" id="BAY68295.1"/>
    </source>
</evidence>
<dbReference type="SUPFAM" id="SSF111369">
    <property type="entry name" value="HlyD-like secretion proteins"/>
    <property type="match status" value="1"/>
</dbReference>
<dbReference type="Proteomes" id="UP000217507">
    <property type="component" value="Chromosome"/>
</dbReference>
<feature type="compositionally biased region" description="Polar residues" evidence="7">
    <location>
        <begin position="1"/>
        <end position="10"/>
    </location>
</feature>
<dbReference type="Gene3D" id="2.40.50.100">
    <property type="match status" value="1"/>
</dbReference>
<accession>A0A1Z4KH48</accession>
<feature type="domain" description="Multidrug resistance protein MdtA-like barrel-sandwich hybrid" evidence="8">
    <location>
        <begin position="88"/>
        <end position="368"/>
    </location>
</feature>
<evidence type="ECO:0000256" key="2">
    <source>
        <dbReference type="ARBA" id="ARBA00009477"/>
    </source>
</evidence>
<dbReference type="AlphaFoldDB" id="A0A1Z4KH48"/>
<evidence type="ECO:0000259" key="9">
    <source>
        <dbReference type="Pfam" id="PF26002"/>
    </source>
</evidence>
<feature type="coiled-coil region" evidence="6">
    <location>
        <begin position="264"/>
        <end position="305"/>
    </location>
</feature>
<dbReference type="PANTHER" id="PTHR30386">
    <property type="entry name" value="MEMBRANE FUSION SUBUNIT OF EMRAB-TOLC MULTIDRUG EFFLUX PUMP"/>
    <property type="match status" value="1"/>
</dbReference>
<gene>
    <name evidence="10" type="ORF">NIES23_10790</name>
</gene>
<keyword evidence="3" id="KW-0812">Transmembrane</keyword>
<reference evidence="10 11" key="1">
    <citation type="submission" date="2017-06" db="EMBL/GenBank/DDBJ databases">
        <title>Genome sequencing of cyanobaciteial culture collection at National Institute for Environmental Studies (NIES).</title>
        <authorList>
            <person name="Hirose Y."/>
            <person name="Shimura Y."/>
            <person name="Fujisawa T."/>
            <person name="Nakamura Y."/>
            <person name="Kawachi M."/>
        </authorList>
    </citation>
    <scope>NUCLEOTIDE SEQUENCE [LARGE SCALE GENOMIC DNA]</scope>
    <source>
        <strain evidence="10 11">NIES-23</strain>
    </source>
</reference>
<dbReference type="InterPro" id="IPR050739">
    <property type="entry name" value="MFP"/>
</dbReference>
<evidence type="ECO:0000256" key="7">
    <source>
        <dbReference type="SAM" id="MobiDB-lite"/>
    </source>
</evidence>
<evidence type="ECO:0000256" key="6">
    <source>
        <dbReference type="SAM" id="Coils"/>
    </source>
</evidence>
<evidence type="ECO:0000256" key="5">
    <source>
        <dbReference type="ARBA" id="ARBA00023136"/>
    </source>
</evidence>
<dbReference type="InterPro" id="IPR058982">
    <property type="entry name" value="Beta-barrel_AprE"/>
</dbReference>
<comment type="similarity">
    <text evidence="2">Belongs to the membrane fusion protein (MFP) (TC 8.A.1) family.</text>
</comment>
<sequence length="507" mass="56349">MSSNNGNGRLTTITQETNITPTPPKTSNPAASSFEHPLMLKQSSGWSRGILWTLMFVSIAAVAWASVSKIEQAVPAQGKLEPQDNVNEVQIPIEGVVKTIHVKDGHRVKAGDLLVSLDPTVSQAQENSFQKVRTVLEQENQFYQAQLSGKEDTSPTVSIPAQFVSLTRSRAVLLAENRLFQAQLDGNAGEMSLSAEQRQRVKSELEELTSRVTSAQLEIDQLQKQYSQADIKLKSNQEKLKVNEQILTDISELALEGGISRIQYLNQQQEVESIRAEIAQLQEEKIRLQAAIAQAQAKVQNTKDIDRRDLTARIGNNSQRIAEIDSQLSKAIVDNKKRIAELDSQLSQTNQALKYSVVRSPVDGVVFDLKAHAPGFVAKSTEPVLKIVPQTNLVAKVSITNQDIGFIREGMRVDVRIDSFPYSEFGDIKGTLTWIGSDALPPTQLQPYYTFPATVTLDQQYLLSQQRKIALQSGMSLNANIKIRERTVMSIFTDFFNKTGESLKFVR</sequence>
<dbReference type="GO" id="GO:0016020">
    <property type="term" value="C:membrane"/>
    <property type="evidence" value="ECO:0007669"/>
    <property type="project" value="UniProtKB-SubCell"/>
</dbReference>
<dbReference type="InterPro" id="IPR058625">
    <property type="entry name" value="MdtA-like_BSH"/>
</dbReference>
<evidence type="ECO:0000259" key="8">
    <source>
        <dbReference type="Pfam" id="PF25917"/>
    </source>
</evidence>
<dbReference type="Pfam" id="PF26002">
    <property type="entry name" value="Beta-barrel_AprE"/>
    <property type="match status" value="1"/>
</dbReference>
<protein>
    <submittedName>
        <fullName evidence="10">Uncharacterized protein</fullName>
    </submittedName>
</protein>
<organism evidence="10 11">
    <name type="scientific">Trichormus variabilis NIES-23</name>
    <dbReference type="NCBI Taxonomy" id="1973479"/>
    <lineage>
        <taxon>Bacteria</taxon>
        <taxon>Bacillati</taxon>
        <taxon>Cyanobacteriota</taxon>
        <taxon>Cyanophyceae</taxon>
        <taxon>Nostocales</taxon>
        <taxon>Nostocaceae</taxon>
        <taxon>Trichormus</taxon>
    </lineage>
</organism>
<keyword evidence="6" id="KW-0175">Coiled coil</keyword>
<feature type="domain" description="AprE-like beta-barrel" evidence="9">
    <location>
        <begin position="393"/>
        <end position="483"/>
    </location>
</feature>
<keyword evidence="4" id="KW-1133">Transmembrane helix</keyword>
<evidence type="ECO:0000256" key="4">
    <source>
        <dbReference type="ARBA" id="ARBA00022989"/>
    </source>
</evidence>
<comment type="subcellular location">
    <subcellularLocation>
        <location evidence="1">Membrane</location>
        <topology evidence="1">Single-pass membrane protein</topology>
    </subcellularLocation>
</comment>
<dbReference type="PANTHER" id="PTHR30386:SF26">
    <property type="entry name" value="TRANSPORT PROTEIN COMB"/>
    <property type="match status" value="1"/>
</dbReference>
<evidence type="ECO:0000256" key="1">
    <source>
        <dbReference type="ARBA" id="ARBA00004167"/>
    </source>
</evidence>
<proteinExistence type="inferred from homology"/>
<name>A0A1Z4KH48_ANAVA</name>
<feature type="region of interest" description="Disordered" evidence="7">
    <location>
        <begin position="1"/>
        <end position="31"/>
    </location>
</feature>
<dbReference type="EMBL" id="AP018216">
    <property type="protein sequence ID" value="BAY68295.1"/>
    <property type="molecule type" value="Genomic_DNA"/>
</dbReference>
<evidence type="ECO:0000256" key="3">
    <source>
        <dbReference type="ARBA" id="ARBA00022692"/>
    </source>
</evidence>
<keyword evidence="5" id="KW-0472">Membrane</keyword>
<dbReference type="Gene3D" id="2.40.30.170">
    <property type="match status" value="1"/>
</dbReference>
<feature type="coiled-coil region" evidence="6">
    <location>
        <begin position="191"/>
        <end position="239"/>
    </location>
</feature>